<gene>
    <name evidence="1" type="ORF">GGX14DRAFT_578745</name>
</gene>
<dbReference type="Proteomes" id="UP001219525">
    <property type="component" value="Unassembled WGS sequence"/>
</dbReference>
<accession>A0AAD6UP33</accession>
<protein>
    <submittedName>
        <fullName evidence="1">Uncharacterized protein</fullName>
    </submittedName>
</protein>
<comment type="caution">
    <text evidence="1">The sequence shown here is derived from an EMBL/GenBank/DDBJ whole genome shotgun (WGS) entry which is preliminary data.</text>
</comment>
<dbReference type="EMBL" id="JARJCW010000129">
    <property type="protein sequence ID" value="KAJ7191720.1"/>
    <property type="molecule type" value="Genomic_DNA"/>
</dbReference>
<dbReference type="AlphaFoldDB" id="A0AAD6UP33"/>
<organism evidence="1 2">
    <name type="scientific">Mycena pura</name>
    <dbReference type="NCBI Taxonomy" id="153505"/>
    <lineage>
        <taxon>Eukaryota</taxon>
        <taxon>Fungi</taxon>
        <taxon>Dikarya</taxon>
        <taxon>Basidiomycota</taxon>
        <taxon>Agaricomycotina</taxon>
        <taxon>Agaricomycetes</taxon>
        <taxon>Agaricomycetidae</taxon>
        <taxon>Agaricales</taxon>
        <taxon>Marasmiineae</taxon>
        <taxon>Mycenaceae</taxon>
        <taxon>Mycena</taxon>
    </lineage>
</organism>
<evidence type="ECO:0000313" key="1">
    <source>
        <dbReference type="EMBL" id="KAJ7191720.1"/>
    </source>
</evidence>
<name>A0AAD6UP33_9AGAR</name>
<keyword evidence="2" id="KW-1185">Reference proteome</keyword>
<evidence type="ECO:0000313" key="2">
    <source>
        <dbReference type="Proteomes" id="UP001219525"/>
    </source>
</evidence>
<proteinExistence type="predicted"/>
<reference evidence="1" key="1">
    <citation type="submission" date="2023-03" db="EMBL/GenBank/DDBJ databases">
        <title>Massive genome expansion in bonnet fungi (Mycena s.s.) driven by repeated elements and novel gene families across ecological guilds.</title>
        <authorList>
            <consortium name="Lawrence Berkeley National Laboratory"/>
            <person name="Harder C.B."/>
            <person name="Miyauchi S."/>
            <person name="Viragh M."/>
            <person name="Kuo A."/>
            <person name="Thoen E."/>
            <person name="Andreopoulos B."/>
            <person name="Lu D."/>
            <person name="Skrede I."/>
            <person name="Drula E."/>
            <person name="Henrissat B."/>
            <person name="Morin E."/>
            <person name="Kohler A."/>
            <person name="Barry K."/>
            <person name="LaButti K."/>
            <person name="Morin E."/>
            <person name="Salamov A."/>
            <person name="Lipzen A."/>
            <person name="Mereny Z."/>
            <person name="Hegedus B."/>
            <person name="Baldrian P."/>
            <person name="Stursova M."/>
            <person name="Weitz H."/>
            <person name="Taylor A."/>
            <person name="Grigoriev I.V."/>
            <person name="Nagy L.G."/>
            <person name="Martin F."/>
            <person name="Kauserud H."/>
        </authorList>
    </citation>
    <scope>NUCLEOTIDE SEQUENCE</scope>
    <source>
        <strain evidence="1">9144</strain>
    </source>
</reference>
<sequence>MSLVACRFYAWAKPFTFRTAVVRRKNNWTERIRDLLLPNAQFIRVLTIDLPFNRDSARRGQPSDEEACHIRHLLEASRGVRHFAVSWNIWAYFPQECGSLQIESLYLMWDRALGISPPSLDQLQHPAKLEDLAVYAPPDRFNLILWREWGEYMLPSTAHYVNLAYVTYAADRYTIPAVADLCENPRIKAVMFVLVNIPEEIMNAEEDEMLKSDVERYANFSTAYLPLSSQVLREWLAKMEGKESILVHPPPHPVGVDDDEIRD</sequence>